<dbReference type="KEGG" id="sphu:SPPYR_3915"/>
<protein>
    <submittedName>
        <fullName evidence="1">Uncharacterized protein</fullName>
    </submittedName>
</protein>
<organism evidence="1">
    <name type="scientific">uncultured Sphingopyxis sp</name>
    <dbReference type="NCBI Taxonomy" id="310581"/>
    <lineage>
        <taxon>Bacteria</taxon>
        <taxon>Pseudomonadati</taxon>
        <taxon>Pseudomonadota</taxon>
        <taxon>Alphaproteobacteria</taxon>
        <taxon>Sphingomonadales</taxon>
        <taxon>Sphingomonadaceae</taxon>
        <taxon>Sphingopyxis</taxon>
        <taxon>environmental samples</taxon>
    </lineage>
</organism>
<name>A0A1Y5PYI6_9SPHN</name>
<gene>
    <name evidence="1" type="ORF">SPPYR_3915</name>
</gene>
<dbReference type="EMBL" id="LT598653">
    <property type="protein sequence ID" value="SBV35030.1"/>
    <property type="molecule type" value="Genomic_DNA"/>
</dbReference>
<reference evidence="1" key="1">
    <citation type="submission" date="2016-03" db="EMBL/GenBank/DDBJ databases">
        <authorList>
            <person name="Ploux O."/>
        </authorList>
    </citation>
    <scope>NUCLEOTIDE SEQUENCE</scope>
    <source>
        <strain evidence="1">UC10</strain>
    </source>
</reference>
<dbReference type="AlphaFoldDB" id="A0A1Y5PYI6"/>
<evidence type="ECO:0000313" key="1">
    <source>
        <dbReference type="EMBL" id="SBV35030.1"/>
    </source>
</evidence>
<proteinExistence type="predicted"/>
<accession>A0A1Y5PYI6</accession>
<sequence length="74" mass="7697">MEGVSDANFLKPLPFREGQRDLGARSLVAAGGGHRPCARPMAPTPTQCQVNRPPDGLGHAGGMTGLTLLKGRGF</sequence>